<dbReference type="InterPro" id="IPR034660">
    <property type="entry name" value="DinB/YfiT-like"/>
</dbReference>
<sequence length="272" mass="30490">MTQRPTLTQTTMTQTSTIARPRAQDAVRHGEAELAAFLALLDRLDEDDWNRPTASAGWDVHAMVAHVAGQHEEGFRPVLFLRRLRRARRRYPERTSLDAHNAYQIDLLGKLGPGELRRKLAADGAKALRARRRVPGFLRRLGIARFFPEEKLVDPTFGYLLDVLSNRDTWMHRLEIARATGRPFETGDHDRAVVAQVVLELARSWPGPPIVLELTGPAGDRWRLGTGDPVATVTVDALDYLWLLSGRDGEPVVKIDGDESVRGRVLAARVVF</sequence>
<dbReference type="Pfam" id="PF11716">
    <property type="entry name" value="MDMPI_N"/>
    <property type="match status" value="1"/>
</dbReference>
<name>A0ABQ3J2P1_9PSEU</name>
<comment type="caution">
    <text evidence="3">The sequence shown here is derived from an EMBL/GenBank/DDBJ whole genome shotgun (WGS) entry which is preliminary data.</text>
</comment>
<gene>
    <name evidence="3" type="ORF">GCM10017786_39310</name>
</gene>
<feature type="compositionally biased region" description="Low complexity" evidence="1">
    <location>
        <begin position="1"/>
        <end position="17"/>
    </location>
</feature>
<evidence type="ECO:0000256" key="1">
    <source>
        <dbReference type="SAM" id="MobiDB-lite"/>
    </source>
</evidence>
<evidence type="ECO:0000259" key="2">
    <source>
        <dbReference type="Pfam" id="PF11716"/>
    </source>
</evidence>
<feature type="region of interest" description="Disordered" evidence="1">
    <location>
        <begin position="1"/>
        <end position="23"/>
    </location>
</feature>
<proteinExistence type="predicted"/>
<feature type="domain" description="Mycothiol-dependent maleylpyruvate isomerase metal-binding" evidence="2">
    <location>
        <begin position="32"/>
        <end position="176"/>
    </location>
</feature>
<accession>A0ABQ3J2P1</accession>
<dbReference type="Proteomes" id="UP000605897">
    <property type="component" value="Unassembled WGS sequence"/>
</dbReference>
<keyword evidence="4" id="KW-1185">Reference proteome</keyword>
<reference evidence="4" key="1">
    <citation type="journal article" date="2019" name="Int. J. Syst. Evol. Microbiol.">
        <title>The Global Catalogue of Microorganisms (GCM) 10K type strain sequencing project: providing services to taxonomists for standard genome sequencing and annotation.</title>
        <authorList>
            <consortium name="The Broad Institute Genomics Platform"/>
            <consortium name="The Broad Institute Genome Sequencing Center for Infectious Disease"/>
            <person name="Wu L."/>
            <person name="Ma J."/>
        </authorList>
    </citation>
    <scope>NUCLEOTIDE SEQUENCE [LARGE SCALE GENOMIC DNA]</scope>
    <source>
        <strain evidence="4">CGMCC 4.7677</strain>
    </source>
</reference>
<evidence type="ECO:0000313" key="4">
    <source>
        <dbReference type="Proteomes" id="UP000605897"/>
    </source>
</evidence>
<protein>
    <recommendedName>
        <fullName evidence="2">Mycothiol-dependent maleylpyruvate isomerase metal-binding domain-containing protein</fullName>
    </recommendedName>
</protein>
<dbReference type="EMBL" id="BNAU01000004">
    <property type="protein sequence ID" value="GHF02219.1"/>
    <property type="molecule type" value="Genomic_DNA"/>
</dbReference>
<dbReference type="NCBIfam" id="TIGR03083">
    <property type="entry name" value="maleylpyruvate isomerase family mycothiol-dependent enzyme"/>
    <property type="match status" value="1"/>
</dbReference>
<dbReference type="InterPro" id="IPR017517">
    <property type="entry name" value="Maleyloyr_isom"/>
</dbReference>
<dbReference type="SUPFAM" id="SSF109854">
    <property type="entry name" value="DinB/YfiT-like putative metalloenzymes"/>
    <property type="match status" value="1"/>
</dbReference>
<organism evidence="3 4">
    <name type="scientific">Amycolatopsis deserti</name>
    <dbReference type="NCBI Taxonomy" id="185696"/>
    <lineage>
        <taxon>Bacteria</taxon>
        <taxon>Bacillati</taxon>
        <taxon>Actinomycetota</taxon>
        <taxon>Actinomycetes</taxon>
        <taxon>Pseudonocardiales</taxon>
        <taxon>Pseudonocardiaceae</taxon>
        <taxon>Amycolatopsis</taxon>
    </lineage>
</organism>
<dbReference type="InterPro" id="IPR024344">
    <property type="entry name" value="MDMPI_metal-binding"/>
</dbReference>
<evidence type="ECO:0000313" key="3">
    <source>
        <dbReference type="EMBL" id="GHF02219.1"/>
    </source>
</evidence>
<dbReference type="Gene3D" id="1.20.120.450">
    <property type="entry name" value="dinb family like domain"/>
    <property type="match status" value="1"/>
</dbReference>